<dbReference type="EMBL" id="NGLE02000001">
    <property type="protein sequence ID" value="MEI5994654.1"/>
    <property type="molecule type" value="Genomic_DNA"/>
</dbReference>
<comment type="similarity">
    <text evidence="2">Belongs to the ABC transporter superfamily.</text>
</comment>
<dbReference type="SUPFAM" id="SSF52540">
    <property type="entry name" value="P-loop containing nucleoside triphosphate hydrolases"/>
    <property type="match status" value="1"/>
</dbReference>
<keyword evidence="3" id="KW-0813">Transport</keyword>
<evidence type="ECO:0000256" key="4">
    <source>
        <dbReference type="ARBA" id="ARBA00022475"/>
    </source>
</evidence>
<dbReference type="CDD" id="cd03262">
    <property type="entry name" value="ABC_HisP_GlnQ"/>
    <property type="match status" value="1"/>
</dbReference>
<evidence type="ECO:0000256" key="1">
    <source>
        <dbReference type="ARBA" id="ARBA00004202"/>
    </source>
</evidence>
<feature type="domain" description="ABC transporter" evidence="9">
    <location>
        <begin position="2"/>
        <end position="236"/>
    </location>
</feature>
<reference evidence="10 12" key="2">
    <citation type="submission" date="2018-07" db="EMBL/GenBank/DDBJ databases">
        <title>The Genome Sequence of Enterococcus sp. DIV0659b.</title>
        <authorList>
            <consortium name="The Broad Institute Genomics Platform"/>
            <consortium name="The Broad Institute Genomic Center for Infectious Diseases"/>
            <person name="Earl A."/>
            <person name="Manson A."/>
            <person name="Schwartman J."/>
            <person name="Gilmore M."/>
            <person name="Abouelleil A."/>
            <person name="Cao P."/>
            <person name="Chapman S."/>
            <person name="Cusick C."/>
            <person name="Shea T."/>
            <person name="Young S."/>
            <person name="Neafsey D."/>
            <person name="Nusbaum C."/>
            <person name="Birren B."/>
        </authorList>
    </citation>
    <scope>NUCLEOTIDE SEQUENCE [LARGE SCALE GENOMIC DNA]</scope>
    <source>
        <strain evidence="10 12">4G2_DIV0659</strain>
    </source>
</reference>
<dbReference type="InterPro" id="IPR027417">
    <property type="entry name" value="P-loop_NTPase"/>
</dbReference>
<evidence type="ECO:0000259" key="9">
    <source>
        <dbReference type="PROSITE" id="PS50893"/>
    </source>
</evidence>
<organism evidence="11">
    <name type="scientific">Candidatus Enterococcus mansonii</name>
    <dbReference type="NCBI Taxonomy" id="1834181"/>
    <lineage>
        <taxon>Bacteria</taxon>
        <taxon>Bacillati</taxon>
        <taxon>Bacillota</taxon>
        <taxon>Bacilli</taxon>
        <taxon>Lactobacillales</taxon>
        <taxon>Enterococcaceae</taxon>
        <taxon>Enterococcus</taxon>
    </lineage>
</organism>
<dbReference type="SMART" id="SM00382">
    <property type="entry name" value="AAA"/>
    <property type="match status" value="1"/>
</dbReference>
<proteinExistence type="inferred from homology"/>
<evidence type="ECO:0000256" key="2">
    <source>
        <dbReference type="ARBA" id="ARBA00005417"/>
    </source>
</evidence>
<keyword evidence="6 11" id="KW-0067">ATP-binding</keyword>
<evidence type="ECO:0000256" key="5">
    <source>
        <dbReference type="ARBA" id="ARBA00022741"/>
    </source>
</evidence>
<dbReference type="STRING" id="1834181.A5880_000145"/>
<dbReference type="Pfam" id="PF00005">
    <property type="entry name" value="ABC_tran"/>
    <property type="match status" value="1"/>
</dbReference>
<dbReference type="Gene3D" id="3.40.50.300">
    <property type="entry name" value="P-loop containing nucleotide triphosphate hydrolases"/>
    <property type="match status" value="1"/>
</dbReference>
<evidence type="ECO:0000313" key="11">
    <source>
        <dbReference type="EMBL" id="OTO09466.1"/>
    </source>
</evidence>
<evidence type="ECO:0000313" key="12">
    <source>
        <dbReference type="Proteomes" id="UP000195139"/>
    </source>
</evidence>
<dbReference type="InterPro" id="IPR003439">
    <property type="entry name" value="ABC_transporter-like_ATP-bd"/>
</dbReference>
<protein>
    <submittedName>
        <fullName evidence="11">Amino acid ABC transporter ATP-binding protein</fullName>
    </submittedName>
</protein>
<keyword evidence="5" id="KW-0547">Nucleotide-binding</keyword>
<keyword evidence="8" id="KW-0472">Membrane</keyword>
<keyword evidence="12" id="KW-1185">Reference proteome</keyword>
<dbReference type="PIRSF" id="PIRSF039085">
    <property type="entry name" value="ABC_ATPase_HisP"/>
    <property type="match status" value="1"/>
</dbReference>
<evidence type="ECO:0000313" key="10">
    <source>
        <dbReference type="EMBL" id="MEI5994654.1"/>
    </source>
</evidence>
<dbReference type="Proteomes" id="UP000195139">
    <property type="component" value="Unassembled WGS sequence"/>
</dbReference>
<dbReference type="InterPro" id="IPR050086">
    <property type="entry name" value="MetN_ABC_transporter-like"/>
</dbReference>
<dbReference type="PROSITE" id="PS50893">
    <property type="entry name" value="ABC_TRANSPORTER_2"/>
    <property type="match status" value="1"/>
</dbReference>
<evidence type="ECO:0000256" key="8">
    <source>
        <dbReference type="ARBA" id="ARBA00023136"/>
    </source>
</evidence>
<dbReference type="RefSeq" id="WP_086329120.1">
    <property type="nucleotide sequence ID" value="NZ_NGLE02000001.1"/>
</dbReference>
<dbReference type="AlphaFoldDB" id="A0A242CGX5"/>
<dbReference type="InterPro" id="IPR017871">
    <property type="entry name" value="ABC_transporter-like_CS"/>
</dbReference>
<dbReference type="InterPro" id="IPR030679">
    <property type="entry name" value="ABC_ATPase_HisP-typ"/>
</dbReference>
<reference evidence="11" key="1">
    <citation type="submission" date="2017-05" db="EMBL/GenBank/DDBJ databases">
        <title>The Genome Sequence of Enterococcus sp. 4G2_DIV0659.</title>
        <authorList>
            <consortium name="The Broad Institute Genomics Platform"/>
            <consortium name="The Broad Institute Genomic Center for Infectious Diseases"/>
            <person name="Earl A."/>
            <person name="Manson A."/>
            <person name="Schwartman J."/>
            <person name="Gilmore M."/>
            <person name="Abouelleil A."/>
            <person name="Cao P."/>
            <person name="Chapman S."/>
            <person name="Cusick C."/>
            <person name="Shea T."/>
            <person name="Young S."/>
            <person name="Neafsey D."/>
            <person name="Nusbaum C."/>
            <person name="Birren B."/>
        </authorList>
    </citation>
    <scope>NUCLEOTIDE SEQUENCE [LARGE SCALE GENOMIC DNA]</scope>
    <source>
        <strain evidence="11">4G2_DIV0659</strain>
    </source>
</reference>
<dbReference type="InterPro" id="IPR003593">
    <property type="entry name" value="AAA+_ATPase"/>
</dbReference>
<sequence>MINIKNLHKTFGKNTVLKGIDLDVKAGEVVVIIGPSGSGKSTFLRCLNLLEQPTDGTIEFEGKNLLDKETNIDALRQKMGMVFQNFNLFPHKTVLDNLTISPIKVKKEAADVAKEKALSLLEQVGLKEKATSYPSSLSGGQQQRVAIARALAMNPDVMLFDEPTSALDPEMVGEVLAVMKALAVEGMTMVVVTHEMGFAREVADRVIFMDAGIIQEEGTPEEIFGQPKNPRTQDFLRKVL</sequence>
<accession>A0A242CGX5</accession>
<dbReference type="PANTHER" id="PTHR43166:SF9">
    <property type="entry name" value="GLUTAMATE_ASPARTATE IMPORT ATP-BINDING PROTEIN GLTL"/>
    <property type="match status" value="1"/>
</dbReference>
<keyword evidence="7" id="KW-0029">Amino-acid transport</keyword>
<evidence type="ECO:0000256" key="3">
    <source>
        <dbReference type="ARBA" id="ARBA00022448"/>
    </source>
</evidence>
<gene>
    <name evidence="11" type="ORF">A5880_000145</name>
    <name evidence="10" type="ORF">A5880_002240</name>
</gene>
<dbReference type="PROSITE" id="PS00211">
    <property type="entry name" value="ABC_TRANSPORTER_1"/>
    <property type="match status" value="1"/>
</dbReference>
<evidence type="ECO:0000256" key="6">
    <source>
        <dbReference type="ARBA" id="ARBA00022840"/>
    </source>
</evidence>
<dbReference type="OrthoDB" id="9804199at2"/>
<dbReference type="FunFam" id="3.40.50.300:FF:000020">
    <property type="entry name" value="Amino acid ABC transporter ATP-binding component"/>
    <property type="match status" value="1"/>
</dbReference>
<dbReference type="GO" id="GO:0015424">
    <property type="term" value="F:ABC-type amino acid transporter activity"/>
    <property type="evidence" value="ECO:0007669"/>
    <property type="project" value="InterPro"/>
</dbReference>
<evidence type="ECO:0000256" key="7">
    <source>
        <dbReference type="ARBA" id="ARBA00022970"/>
    </source>
</evidence>
<comment type="caution">
    <text evidence="11">The sequence shown here is derived from an EMBL/GenBank/DDBJ whole genome shotgun (WGS) entry which is preliminary data.</text>
</comment>
<dbReference type="EMBL" id="NGLE01000001">
    <property type="protein sequence ID" value="OTO09466.1"/>
    <property type="molecule type" value="Genomic_DNA"/>
</dbReference>
<dbReference type="GO" id="GO:0016887">
    <property type="term" value="F:ATP hydrolysis activity"/>
    <property type="evidence" value="ECO:0007669"/>
    <property type="project" value="InterPro"/>
</dbReference>
<name>A0A242CGX5_9ENTE</name>
<dbReference type="PANTHER" id="PTHR43166">
    <property type="entry name" value="AMINO ACID IMPORT ATP-BINDING PROTEIN"/>
    <property type="match status" value="1"/>
</dbReference>
<dbReference type="GO" id="GO:0005886">
    <property type="term" value="C:plasma membrane"/>
    <property type="evidence" value="ECO:0007669"/>
    <property type="project" value="UniProtKB-SubCell"/>
</dbReference>
<comment type="subcellular location">
    <subcellularLocation>
        <location evidence="1">Cell membrane</location>
        <topology evidence="1">Peripheral membrane protein</topology>
    </subcellularLocation>
</comment>
<dbReference type="GO" id="GO:0005524">
    <property type="term" value="F:ATP binding"/>
    <property type="evidence" value="ECO:0007669"/>
    <property type="project" value="UniProtKB-KW"/>
</dbReference>
<keyword evidence="4" id="KW-1003">Cell membrane</keyword>